<protein>
    <recommendedName>
        <fullName evidence="2">Gfd2/YDR514C-like C-terminal domain-containing protein</fullName>
    </recommendedName>
</protein>
<dbReference type="InterPro" id="IPR048519">
    <property type="entry name" value="Gfd2/YDR514C-like_C"/>
</dbReference>
<dbReference type="InterPro" id="IPR012337">
    <property type="entry name" value="RNaseH-like_sf"/>
</dbReference>
<dbReference type="RefSeq" id="XP_046019253.1">
    <property type="nucleotide sequence ID" value="XM_046157960.1"/>
</dbReference>
<dbReference type="GO" id="GO:0003676">
    <property type="term" value="F:nucleic acid binding"/>
    <property type="evidence" value="ECO:0007669"/>
    <property type="project" value="InterPro"/>
</dbReference>
<sequence length="639" mass="71307">MADVPQPQASRPRQRYRRRGGQSAQVDDKSSKNPSTNRQSATNNSQAPHNKPPPGAAGARPGRRRGPRNGNVPVQSQPPGPSNNGIDHPQAPEATSGPRAFPIVMGAILPGSNPPVPAQVQQHYPIVMGAITRVSAQPPADRDDDLSKPMQNLDVQQSGDDAQSKSMTPGQRCEHDIVLVPWKLVTNYPTLYVPDVDREEVRAYFTTNLQRNRAWDFYFMLQPGSTSRDTLLLVPLPQLQSFLGAASTELGSFRILSQIRQDRMLDTATMSPDWPRPRFLGRVKNAQALKPAIKLVQEYPADNYDHLTIEAYKAYKWKMEILHNAGKGSSGKENLAMLRMEKLEKQKRNGRVVKRVQRYLGLRGSHSHVDGSGASTTAWTPDMVAPFHPKDNVRFVCIDVEAFEFNTKLLTEFGFAVLDTEDISGIAPGENGSNWISAVKGHHFIINEYSHLKNKRFVKGCPEKFNFGRSGFAWLRDMPKIAARIFGDPDASNVRPLVLVGHDIVGDLRYLRQIGYNVWNTGHVIDEVDTQVMFRRLQRSPNGRSLITACEAVNIETKDLHNAGNDAWYTLAAMIAMAVKQRAQPCQSLKPWQMVEEAEWSDGELDDGGIGQRSAEPVEKAQEPANQDNQRPQKKKSPW</sequence>
<dbReference type="EMBL" id="JAGTJQ010000001">
    <property type="protein sequence ID" value="KAH7041198.1"/>
    <property type="molecule type" value="Genomic_DNA"/>
</dbReference>
<dbReference type="Pfam" id="PF21762">
    <property type="entry name" value="DEDDh_C"/>
    <property type="match status" value="1"/>
</dbReference>
<comment type="caution">
    <text evidence="3">The sequence shown here is derived from an EMBL/GenBank/DDBJ whole genome shotgun (WGS) entry which is preliminary data.</text>
</comment>
<dbReference type="SUPFAM" id="SSF53098">
    <property type="entry name" value="Ribonuclease H-like"/>
    <property type="match status" value="1"/>
</dbReference>
<name>A0A9P8YJK5_9PEZI</name>
<feature type="domain" description="Gfd2/YDR514C-like C-terminal" evidence="2">
    <location>
        <begin position="395"/>
        <end position="577"/>
    </location>
</feature>
<feature type="region of interest" description="Disordered" evidence="1">
    <location>
        <begin position="1"/>
        <end position="98"/>
    </location>
</feature>
<feature type="region of interest" description="Disordered" evidence="1">
    <location>
        <begin position="136"/>
        <end position="170"/>
    </location>
</feature>
<dbReference type="OrthoDB" id="5953249at2759"/>
<feature type="region of interest" description="Disordered" evidence="1">
    <location>
        <begin position="597"/>
        <end position="639"/>
    </location>
</feature>
<reference evidence="3" key="1">
    <citation type="journal article" date="2021" name="Nat. Commun.">
        <title>Genetic determinants of endophytism in the Arabidopsis root mycobiome.</title>
        <authorList>
            <person name="Mesny F."/>
            <person name="Miyauchi S."/>
            <person name="Thiergart T."/>
            <person name="Pickel B."/>
            <person name="Atanasova L."/>
            <person name="Karlsson M."/>
            <person name="Huettel B."/>
            <person name="Barry K.W."/>
            <person name="Haridas S."/>
            <person name="Chen C."/>
            <person name="Bauer D."/>
            <person name="Andreopoulos W."/>
            <person name="Pangilinan J."/>
            <person name="LaButti K."/>
            <person name="Riley R."/>
            <person name="Lipzen A."/>
            <person name="Clum A."/>
            <person name="Drula E."/>
            <person name="Henrissat B."/>
            <person name="Kohler A."/>
            <person name="Grigoriev I.V."/>
            <person name="Martin F.M."/>
            <person name="Hacquard S."/>
        </authorList>
    </citation>
    <scope>NUCLEOTIDE SEQUENCE</scope>
    <source>
        <strain evidence="3">MPI-CAGE-CH-0230</strain>
    </source>
</reference>
<feature type="compositionally biased region" description="Acidic residues" evidence="1">
    <location>
        <begin position="597"/>
        <end position="607"/>
    </location>
</feature>
<proteinExistence type="predicted"/>
<dbReference type="Proteomes" id="UP000756346">
    <property type="component" value="Unassembled WGS sequence"/>
</dbReference>
<feature type="compositionally biased region" description="Low complexity" evidence="1">
    <location>
        <begin position="1"/>
        <end position="11"/>
    </location>
</feature>
<evidence type="ECO:0000256" key="1">
    <source>
        <dbReference type="SAM" id="MobiDB-lite"/>
    </source>
</evidence>
<evidence type="ECO:0000259" key="2">
    <source>
        <dbReference type="Pfam" id="PF21762"/>
    </source>
</evidence>
<organism evidence="3 4">
    <name type="scientific">Microdochium trichocladiopsis</name>
    <dbReference type="NCBI Taxonomy" id="1682393"/>
    <lineage>
        <taxon>Eukaryota</taxon>
        <taxon>Fungi</taxon>
        <taxon>Dikarya</taxon>
        <taxon>Ascomycota</taxon>
        <taxon>Pezizomycotina</taxon>
        <taxon>Sordariomycetes</taxon>
        <taxon>Xylariomycetidae</taxon>
        <taxon>Xylariales</taxon>
        <taxon>Microdochiaceae</taxon>
        <taxon>Microdochium</taxon>
    </lineage>
</organism>
<dbReference type="PANTHER" id="PTHR28083">
    <property type="entry name" value="GOOD FOR FULL DBP5 ACTIVITY PROTEIN 2"/>
    <property type="match status" value="1"/>
</dbReference>
<dbReference type="AlphaFoldDB" id="A0A9P8YJK5"/>
<feature type="compositionally biased region" description="Polar residues" evidence="1">
    <location>
        <begin position="32"/>
        <end position="48"/>
    </location>
</feature>
<dbReference type="PANTHER" id="PTHR28083:SF1">
    <property type="entry name" value="GOOD FOR FULL DBP5 ACTIVITY PROTEIN 2"/>
    <property type="match status" value="1"/>
</dbReference>
<dbReference type="GeneID" id="70187506"/>
<dbReference type="GO" id="GO:0005634">
    <property type="term" value="C:nucleus"/>
    <property type="evidence" value="ECO:0007669"/>
    <property type="project" value="TreeGrafter"/>
</dbReference>
<dbReference type="InterPro" id="IPR040151">
    <property type="entry name" value="Gfd2/YDR514C-like"/>
</dbReference>
<evidence type="ECO:0000313" key="3">
    <source>
        <dbReference type="EMBL" id="KAH7041198.1"/>
    </source>
</evidence>
<keyword evidence="4" id="KW-1185">Reference proteome</keyword>
<evidence type="ECO:0000313" key="4">
    <source>
        <dbReference type="Proteomes" id="UP000756346"/>
    </source>
</evidence>
<dbReference type="Gene3D" id="3.30.420.10">
    <property type="entry name" value="Ribonuclease H-like superfamily/Ribonuclease H"/>
    <property type="match status" value="1"/>
</dbReference>
<dbReference type="InterPro" id="IPR036397">
    <property type="entry name" value="RNaseH_sf"/>
</dbReference>
<feature type="compositionally biased region" description="Polar residues" evidence="1">
    <location>
        <begin position="149"/>
        <end position="169"/>
    </location>
</feature>
<accession>A0A9P8YJK5</accession>
<gene>
    <name evidence="3" type="ORF">B0I36DRAFT_358387</name>
</gene>